<reference evidence="1 2" key="1">
    <citation type="submission" date="2020-04" db="EMBL/GenBank/DDBJ databases">
        <title>Molecular characterization of pseudomonads from Agaricus bisporus reveal novel blotch 2 pathogens in Western Europe.</title>
        <authorList>
            <person name="Taparia T."/>
            <person name="Krijger M."/>
            <person name="Haynes E."/>
            <person name="Elpinstone J.G."/>
            <person name="Noble R."/>
            <person name="Van Der Wolf J."/>
        </authorList>
    </citation>
    <scope>NUCLEOTIDE SEQUENCE [LARGE SCALE GENOMIC DNA]</scope>
    <source>
        <strain evidence="1 2">IPO3737</strain>
    </source>
</reference>
<comment type="caution">
    <text evidence="1">The sequence shown here is derived from an EMBL/GenBank/DDBJ whole genome shotgun (WGS) entry which is preliminary data.</text>
</comment>
<dbReference type="RefSeq" id="WP_177061873.1">
    <property type="nucleotide sequence ID" value="NZ_JACAPB010000025.1"/>
</dbReference>
<evidence type="ECO:0000313" key="1">
    <source>
        <dbReference type="EMBL" id="NWC33703.1"/>
    </source>
</evidence>
<proteinExistence type="predicted"/>
<dbReference type="AlphaFoldDB" id="A0A7Y7YCA6"/>
<accession>A0A7Y7YCA6</accession>
<dbReference type="EMBL" id="JACAQD010000016">
    <property type="protein sequence ID" value="NWC33703.1"/>
    <property type="molecule type" value="Genomic_DNA"/>
</dbReference>
<dbReference type="Proteomes" id="UP000520592">
    <property type="component" value="Unassembled WGS sequence"/>
</dbReference>
<organism evidence="1 2">
    <name type="scientific">Pseudomonas gingeri</name>
    <dbReference type="NCBI Taxonomy" id="117681"/>
    <lineage>
        <taxon>Bacteria</taxon>
        <taxon>Pseudomonadati</taxon>
        <taxon>Pseudomonadota</taxon>
        <taxon>Gammaproteobacteria</taxon>
        <taxon>Pseudomonadales</taxon>
        <taxon>Pseudomonadaceae</taxon>
        <taxon>Pseudomonas</taxon>
    </lineage>
</organism>
<gene>
    <name evidence="1" type="ORF">HX876_14980</name>
</gene>
<protein>
    <submittedName>
        <fullName evidence="1">Uncharacterized protein</fullName>
    </submittedName>
</protein>
<sequence length="149" mass="16062">MTSTQFLCAVLLFSLAGCDQSTASKDAVPKNALSEHALSDPNSPWAQAKQRNISFRAVGNEPGWSVEIGRGETPALHLEMNYGEQKTDVAKTETTPEGFFGNAADGTEIQVLIDRETCTDDMSGQEFEASVLLKVGDRDYRGCGVSLVD</sequence>
<evidence type="ECO:0000313" key="2">
    <source>
        <dbReference type="Proteomes" id="UP000520592"/>
    </source>
</evidence>
<name>A0A7Y7YCA6_9PSED</name>